<evidence type="ECO:0000313" key="9">
    <source>
        <dbReference type="EMBL" id="ONM10479.1"/>
    </source>
</evidence>
<evidence type="ECO:0000256" key="3">
    <source>
        <dbReference type="ARBA" id="ARBA00022801"/>
    </source>
</evidence>
<dbReference type="PaxDb" id="4577-GRMZM2G062377_P01"/>
<sequence>MEAAAAVVGFGAGAGLTRWQAAALSAVAGWVWAASFYDLTRRARALVQPWVTRRVHAETAAILRFQRLEHKLLDNIFSVLSCVVSVPFYTGFLPLLFWSGHGRLARQMTLLMAFCDYLGNSVKDIVSAARPCSPPVRRVTATEDEKENAMEYGLPSSHALNTVCLTGYLLHYILTFGEHGSVTVAAGLSLAFLLVMLVGIARIYLGMHSLTDVVAGIGFGVVILAFWLAVHDRVDAFVVSGENGTSVNLSALGASNFVEEHDHEVWRWKSIKYHPNSFPRLAVATFWAGLSLLLCFAYPKPEFPTPSFEYHTAFNGVAFGIVYGIQQTYFHFHTPDAPVVFSAELPLLTFAGRVLVGIPTILAVKFCSKALSKWLLPVVCSTLGIPTVSSCYVPALRADSGSGSGKNRQGPGHLQRLLFSHFPRKAYDVDTGIRFVQYASLAWSVVDLVPAMFAHLNL</sequence>
<organism evidence="9">
    <name type="scientific">Zea mays</name>
    <name type="common">Maize</name>
    <dbReference type="NCBI Taxonomy" id="4577"/>
    <lineage>
        <taxon>Eukaryota</taxon>
        <taxon>Viridiplantae</taxon>
        <taxon>Streptophyta</taxon>
        <taxon>Embryophyta</taxon>
        <taxon>Tracheophyta</taxon>
        <taxon>Spermatophyta</taxon>
        <taxon>Magnoliopsida</taxon>
        <taxon>Liliopsida</taxon>
        <taxon>Poales</taxon>
        <taxon>Poaceae</taxon>
        <taxon>PACMAD clade</taxon>
        <taxon>Panicoideae</taxon>
        <taxon>Andropogonodae</taxon>
        <taxon>Andropogoneae</taxon>
        <taxon>Tripsacinae</taxon>
        <taxon>Zea</taxon>
    </lineage>
</organism>
<dbReference type="STRING" id="4577.A0A1D6L8B6"/>
<dbReference type="SMR" id="A0A1D6L8B6"/>
<evidence type="ECO:0000256" key="7">
    <source>
        <dbReference type="ARBA" id="ARBA00038324"/>
    </source>
</evidence>
<dbReference type="GO" id="GO:0005789">
    <property type="term" value="C:endoplasmic reticulum membrane"/>
    <property type="evidence" value="ECO:0007669"/>
    <property type="project" value="UniProtKB-SubCell"/>
</dbReference>
<keyword evidence="3" id="KW-0378">Hydrolase</keyword>
<dbReference type="ExpressionAtlas" id="A0A1D6L8B6">
    <property type="expression patterns" value="baseline and differential"/>
</dbReference>
<feature type="domain" description="Phosphatidic acid phosphatase type 2/haloperoxidase" evidence="8">
    <location>
        <begin position="105"/>
        <end position="228"/>
    </location>
</feature>
<keyword evidence="4" id="KW-0256">Endoplasmic reticulum</keyword>
<accession>A0A1D6L8B6</accession>
<reference evidence="9" key="1">
    <citation type="submission" date="2015-12" db="EMBL/GenBank/DDBJ databases">
        <title>Update maize B73 reference genome by single molecule sequencing technologies.</title>
        <authorList>
            <consortium name="Maize Genome Sequencing Project"/>
            <person name="Ware D."/>
        </authorList>
    </citation>
    <scope>NUCLEOTIDE SEQUENCE [LARGE SCALE GENOMIC DNA]</scope>
    <source>
        <tissue evidence="9">Seedling</tissue>
    </source>
</reference>
<dbReference type="CDD" id="cd03388">
    <property type="entry name" value="PAP2_SPPase1"/>
    <property type="match status" value="1"/>
</dbReference>
<dbReference type="Gene3D" id="1.20.144.10">
    <property type="entry name" value="Phosphatidic acid phosphatase type 2/haloperoxidase"/>
    <property type="match status" value="1"/>
</dbReference>
<evidence type="ECO:0000256" key="2">
    <source>
        <dbReference type="ARBA" id="ARBA00022692"/>
    </source>
</evidence>
<dbReference type="InterPro" id="IPR000326">
    <property type="entry name" value="PAP2/HPO"/>
</dbReference>
<dbReference type="PANTHER" id="PTHR14969">
    <property type="entry name" value="SPHINGOSINE-1-PHOSPHATE PHOSPHOHYDROLASE"/>
    <property type="match status" value="1"/>
</dbReference>
<dbReference type="AlphaFoldDB" id="A0A1D6L8B6"/>
<dbReference type="InParanoid" id="A0A1D6L8B6"/>
<keyword evidence="2" id="KW-0812">Transmembrane</keyword>
<evidence type="ECO:0000259" key="8">
    <source>
        <dbReference type="SMART" id="SM00014"/>
    </source>
</evidence>
<keyword evidence="5" id="KW-1133">Transmembrane helix</keyword>
<gene>
    <name evidence="9" type="ORF">ZEAMMB73_Zm00001d034518</name>
</gene>
<name>A0A1D6L8B6_MAIZE</name>
<protein>
    <submittedName>
        <fullName evidence="9">Lipid phosphate phosphatase delta</fullName>
    </submittedName>
</protein>
<dbReference type="SUPFAM" id="SSF48317">
    <property type="entry name" value="Acid phosphatase/Vanadium-dependent haloperoxidase"/>
    <property type="match status" value="1"/>
</dbReference>
<keyword evidence="6" id="KW-0472">Membrane</keyword>
<dbReference type="FunCoup" id="A0A1D6L8B6">
    <property type="interactions" value="552"/>
</dbReference>
<dbReference type="GO" id="GO:0016787">
    <property type="term" value="F:hydrolase activity"/>
    <property type="evidence" value="ECO:0007669"/>
    <property type="project" value="UniProtKB-KW"/>
</dbReference>
<proteinExistence type="inferred from homology"/>
<comment type="subcellular location">
    <subcellularLocation>
        <location evidence="1">Endoplasmic reticulum membrane</location>
        <topology evidence="1">Multi-pass membrane protein</topology>
    </subcellularLocation>
</comment>
<dbReference type="EMBL" id="CM007647">
    <property type="protein sequence ID" value="ONM10479.1"/>
    <property type="molecule type" value="Genomic_DNA"/>
</dbReference>
<dbReference type="Pfam" id="PF01569">
    <property type="entry name" value="PAP2"/>
    <property type="match status" value="1"/>
</dbReference>
<comment type="similarity">
    <text evidence="7">Belongs to the type 2 lipid phosphate phosphatase family.</text>
</comment>
<dbReference type="InterPro" id="IPR036938">
    <property type="entry name" value="PAP2/HPO_sf"/>
</dbReference>
<evidence type="ECO:0000256" key="4">
    <source>
        <dbReference type="ARBA" id="ARBA00022824"/>
    </source>
</evidence>
<evidence type="ECO:0000256" key="5">
    <source>
        <dbReference type="ARBA" id="ARBA00022989"/>
    </source>
</evidence>
<evidence type="ECO:0000256" key="1">
    <source>
        <dbReference type="ARBA" id="ARBA00004477"/>
    </source>
</evidence>
<dbReference type="eggNOG" id="KOG2822">
    <property type="taxonomic scope" value="Eukaryota"/>
</dbReference>
<dbReference type="SMART" id="SM00014">
    <property type="entry name" value="acidPPc"/>
    <property type="match status" value="1"/>
</dbReference>
<evidence type="ECO:0000256" key="6">
    <source>
        <dbReference type="ARBA" id="ARBA00023136"/>
    </source>
</evidence>
<dbReference type="PANTHER" id="PTHR14969:SF28">
    <property type="entry name" value="DIHYDROSPHINGOSINE 1-PHOSPHATE PHOSPHATASE LCB3-RELATED"/>
    <property type="match status" value="1"/>
</dbReference>